<organism evidence="2 3">
    <name type="scientific">Lunasporangiospora selenospora</name>
    <dbReference type="NCBI Taxonomy" id="979761"/>
    <lineage>
        <taxon>Eukaryota</taxon>
        <taxon>Fungi</taxon>
        <taxon>Fungi incertae sedis</taxon>
        <taxon>Mucoromycota</taxon>
        <taxon>Mortierellomycotina</taxon>
        <taxon>Mortierellomycetes</taxon>
        <taxon>Mortierellales</taxon>
        <taxon>Mortierellaceae</taxon>
        <taxon>Lunasporangiospora</taxon>
    </lineage>
</organism>
<comment type="caution">
    <text evidence="2">The sequence shown here is derived from an EMBL/GenBank/DDBJ whole genome shotgun (WGS) entry which is preliminary data.</text>
</comment>
<reference evidence="2" key="1">
    <citation type="journal article" date="2020" name="Fungal Divers.">
        <title>Resolving the Mortierellaceae phylogeny through synthesis of multi-gene phylogenetics and phylogenomics.</title>
        <authorList>
            <person name="Vandepol N."/>
            <person name="Liber J."/>
            <person name="Desiro A."/>
            <person name="Na H."/>
            <person name="Kennedy M."/>
            <person name="Barry K."/>
            <person name="Grigoriev I.V."/>
            <person name="Miller A.N."/>
            <person name="O'Donnell K."/>
            <person name="Stajich J.E."/>
            <person name="Bonito G."/>
        </authorList>
    </citation>
    <scope>NUCLEOTIDE SEQUENCE</scope>
    <source>
        <strain evidence="2">KOD1015</strain>
    </source>
</reference>
<feature type="compositionally biased region" description="Pro residues" evidence="1">
    <location>
        <begin position="266"/>
        <end position="277"/>
    </location>
</feature>
<feature type="compositionally biased region" description="Polar residues" evidence="1">
    <location>
        <begin position="240"/>
        <end position="253"/>
    </location>
</feature>
<feature type="region of interest" description="Disordered" evidence="1">
    <location>
        <begin position="303"/>
        <end position="325"/>
    </location>
</feature>
<feature type="region of interest" description="Disordered" evidence="1">
    <location>
        <begin position="364"/>
        <end position="393"/>
    </location>
</feature>
<accession>A0A9P6FRE9</accession>
<feature type="region of interest" description="Disordered" evidence="1">
    <location>
        <begin position="206"/>
        <end position="287"/>
    </location>
</feature>
<feature type="region of interest" description="Disordered" evidence="1">
    <location>
        <begin position="112"/>
        <end position="182"/>
    </location>
</feature>
<protein>
    <submittedName>
        <fullName evidence="2">Uncharacterized protein</fullName>
    </submittedName>
</protein>
<feature type="region of interest" description="Disordered" evidence="1">
    <location>
        <begin position="461"/>
        <end position="543"/>
    </location>
</feature>
<dbReference type="EMBL" id="JAABOA010002055">
    <property type="protein sequence ID" value="KAF9580455.1"/>
    <property type="molecule type" value="Genomic_DNA"/>
</dbReference>
<dbReference type="AlphaFoldDB" id="A0A9P6FRE9"/>
<dbReference type="OrthoDB" id="2448916at2759"/>
<dbReference type="Proteomes" id="UP000780801">
    <property type="component" value="Unassembled WGS sequence"/>
</dbReference>
<gene>
    <name evidence="2" type="ORF">BGW38_002900</name>
</gene>
<feature type="compositionally biased region" description="Acidic residues" evidence="1">
    <location>
        <begin position="161"/>
        <end position="178"/>
    </location>
</feature>
<sequence length="543" mass="60805">MQYQHLQHFSARAPAPVQDSFSFHKQLQSPLYVKLPSPVDPPEYVWSRPLPTPPATKSVCWGENQVREIEHREDYLQMSSGYGVEAEPEIDEGQQAYYRDHSMELGPCYGDDHDQGHSRRRHRHHRNHRRHGHQGRILITTAVTTGDEHEDQQMTLTPSSSEDENDLDMDLSSDESGSEDMSVRRVHQDIVHSCLGWSAVASIPECDNETSDISESDVSVDEHDHEEEGDIVTDGESTGRFVTNHQASLSRPSGQGFGSVMEHDPLPPQRRSPPPPRPPRRDFFSGGIFSRTDLSKYYSFETTAASSAKDQDPTHIASSSGEASKGIAPELVTSSFSHDLSSPVQTRHPYCPQLDRDEIRAQTAERRARSGGLGRQGGQDDDQYGSRRGSHLPWSPSSAYEFQYGSLMGSSLAIQLQSHYDHDEVPLSNMHRHQRHPQTHRLQFEYRYEYRPQPQFQYRYQSQPENRHDSGESSPLSMSSPSPVQSPILPPGSSGIVGDNSGDVVGTSFESKSDGTPSPPTSIRLTERFPSRATECMGESTFA</sequence>
<feature type="compositionally biased region" description="Basic residues" evidence="1">
    <location>
        <begin position="118"/>
        <end position="134"/>
    </location>
</feature>
<feature type="compositionally biased region" description="Low complexity" evidence="1">
    <location>
        <begin position="472"/>
        <end position="487"/>
    </location>
</feature>
<proteinExistence type="predicted"/>
<evidence type="ECO:0000256" key="1">
    <source>
        <dbReference type="SAM" id="MobiDB-lite"/>
    </source>
</evidence>
<name>A0A9P6FRE9_9FUNG</name>
<evidence type="ECO:0000313" key="3">
    <source>
        <dbReference type="Proteomes" id="UP000780801"/>
    </source>
</evidence>
<keyword evidence="3" id="KW-1185">Reference proteome</keyword>
<feature type="compositionally biased region" description="Polar residues" evidence="1">
    <location>
        <begin position="508"/>
        <end position="524"/>
    </location>
</feature>
<evidence type="ECO:0000313" key="2">
    <source>
        <dbReference type="EMBL" id="KAF9580455.1"/>
    </source>
</evidence>
<feature type="compositionally biased region" description="Acidic residues" evidence="1">
    <location>
        <begin position="206"/>
        <end position="233"/>
    </location>
</feature>